<name>A0ABS1X233_9GAMM</name>
<dbReference type="Proteomes" id="UP000661077">
    <property type="component" value="Unassembled WGS sequence"/>
</dbReference>
<dbReference type="InterPro" id="IPR053812">
    <property type="entry name" value="HTH_Sigma70_ECF-like"/>
</dbReference>
<evidence type="ECO:0000313" key="3">
    <source>
        <dbReference type="Proteomes" id="UP000661077"/>
    </source>
</evidence>
<sequence length="149" mass="16540">MSSLAGRVIASISNATRQELCRHASANALQLREALEALFVSRVGSQPGVERLRFLFFAAPLVRRLVIGTANLNGRIGGTDITFADVKSWLEWLDSMDPLCARMIDLRYFAGVNVKETATLLDLPPEAVIRELRFARAWLRIKVSPDETA</sequence>
<dbReference type="InterPro" id="IPR013324">
    <property type="entry name" value="RNA_pol_sigma_r3/r4-like"/>
</dbReference>
<dbReference type="SUPFAM" id="SSF88659">
    <property type="entry name" value="Sigma3 and sigma4 domains of RNA polymerase sigma factors"/>
    <property type="match status" value="1"/>
</dbReference>
<organism evidence="2 3">
    <name type="scientific">Steroidobacter gossypii</name>
    <dbReference type="NCBI Taxonomy" id="2805490"/>
    <lineage>
        <taxon>Bacteria</taxon>
        <taxon>Pseudomonadati</taxon>
        <taxon>Pseudomonadota</taxon>
        <taxon>Gammaproteobacteria</taxon>
        <taxon>Steroidobacterales</taxon>
        <taxon>Steroidobacteraceae</taxon>
        <taxon>Steroidobacter</taxon>
    </lineage>
</organism>
<gene>
    <name evidence="2" type="ORF">JM946_21290</name>
</gene>
<keyword evidence="3" id="KW-1185">Reference proteome</keyword>
<dbReference type="InterPro" id="IPR036388">
    <property type="entry name" value="WH-like_DNA-bd_sf"/>
</dbReference>
<protein>
    <recommendedName>
        <fullName evidence="1">RNA polymerase sigma-70 ECF-like HTH domain-containing protein</fullName>
    </recommendedName>
</protein>
<evidence type="ECO:0000259" key="1">
    <source>
        <dbReference type="Pfam" id="PF07638"/>
    </source>
</evidence>
<accession>A0ABS1X233</accession>
<dbReference type="EMBL" id="JAEVLS010000005">
    <property type="protein sequence ID" value="MBM0107280.1"/>
    <property type="molecule type" value="Genomic_DNA"/>
</dbReference>
<reference evidence="2 3" key="1">
    <citation type="journal article" date="2021" name="Int. J. Syst. Evol. Microbiol.">
        <title>Steroidobacter gossypii sp. nov., isolated from soil of cotton cropping field.</title>
        <authorList>
            <person name="Huang R."/>
            <person name="Yang S."/>
            <person name="Zhen C."/>
            <person name="Liu W."/>
        </authorList>
    </citation>
    <scope>NUCLEOTIDE SEQUENCE [LARGE SCALE GENOMIC DNA]</scope>
    <source>
        <strain evidence="2 3">S1-65</strain>
    </source>
</reference>
<proteinExistence type="predicted"/>
<dbReference type="RefSeq" id="WP_203169396.1">
    <property type="nucleotide sequence ID" value="NZ_JAEVLS010000005.1"/>
</dbReference>
<comment type="caution">
    <text evidence="2">The sequence shown here is derived from an EMBL/GenBank/DDBJ whole genome shotgun (WGS) entry which is preliminary data.</text>
</comment>
<dbReference type="Pfam" id="PF07638">
    <property type="entry name" value="Sigma70_ECF"/>
    <property type="match status" value="1"/>
</dbReference>
<evidence type="ECO:0000313" key="2">
    <source>
        <dbReference type="EMBL" id="MBM0107280.1"/>
    </source>
</evidence>
<dbReference type="Gene3D" id="1.10.10.10">
    <property type="entry name" value="Winged helix-like DNA-binding domain superfamily/Winged helix DNA-binding domain"/>
    <property type="match status" value="1"/>
</dbReference>
<feature type="domain" description="RNA polymerase sigma-70 ECF-like HTH" evidence="1">
    <location>
        <begin position="85"/>
        <end position="141"/>
    </location>
</feature>